<accession>A0ABR6RWI6</accession>
<comment type="caution">
    <text evidence="2">The sequence shown here is derived from an EMBL/GenBank/DDBJ whole genome shotgun (WGS) entry which is preliminary data.</text>
</comment>
<dbReference type="PANTHER" id="PTHR40278:SF1">
    <property type="entry name" value="DNA UTILIZATION PROTEIN HOFN"/>
    <property type="match status" value="1"/>
</dbReference>
<feature type="transmembrane region" description="Helical" evidence="1">
    <location>
        <begin position="23"/>
        <end position="45"/>
    </location>
</feature>
<organism evidence="2 3">
    <name type="scientific">Kluyvera sichuanensis</name>
    <dbReference type="NCBI Taxonomy" id="2725494"/>
    <lineage>
        <taxon>Bacteria</taxon>
        <taxon>Pseudomonadati</taxon>
        <taxon>Pseudomonadota</taxon>
        <taxon>Gammaproteobacteria</taxon>
        <taxon>Enterobacterales</taxon>
        <taxon>Enterobacteriaceae</taxon>
        <taxon>Kluyvera</taxon>
    </lineage>
</organism>
<gene>
    <name evidence="2" type="ORF">HII27_17155</name>
</gene>
<reference evidence="2 3" key="1">
    <citation type="submission" date="2020-04" db="EMBL/GenBank/DDBJ databases">
        <title>The draft genome of Kluyvera sichuanensis strain SCKS090646.</title>
        <authorList>
            <person name="Wei L."/>
            <person name="Liu L."/>
            <person name="Feng Y."/>
            <person name="Zong Z."/>
        </authorList>
    </citation>
    <scope>NUCLEOTIDE SEQUENCE [LARGE SCALE GENOMIC DNA]</scope>
    <source>
        <strain evidence="2 3">090646</strain>
    </source>
</reference>
<dbReference type="RefSeq" id="WP_185668986.1">
    <property type="nucleotide sequence ID" value="NZ_JABBJF010000018.1"/>
</dbReference>
<keyword evidence="1" id="KW-0812">Transmembrane</keyword>
<dbReference type="InterPro" id="IPR052534">
    <property type="entry name" value="Extracell_DNA_Util/SecSys_Comp"/>
</dbReference>
<dbReference type="PANTHER" id="PTHR40278">
    <property type="entry name" value="DNA UTILIZATION PROTEIN HOFN"/>
    <property type="match status" value="1"/>
</dbReference>
<keyword evidence="3" id="KW-1185">Reference proteome</keyword>
<protein>
    <submittedName>
        <fullName evidence="2">Uncharacterized protein</fullName>
    </submittedName>
</protein>
<proteinExistence type="predicted"/>
<keyword evidence="1" id="KW-0472">Membrane</keyword>
<keyword evidence="1" id="KW-1133">Transmembrane helix</keyword>
<dbReference type="EMBL" id="JABBJF010000018">
    <property type="protein sequence ID" value="MBC1187445.1"/>
    <property type="molecule type" value="Genomic_DNA"/>
</dbReference>
<dbReference type="Proteomes" id="UP000607331">
    <property type="component" value="Unassembled WGS sequence"/>
</dbReference>
<evidence type="ECO:0000313" key="3">
    <source>
        <dbReference type="Proteomes" id="UP000607331"/>
    </source>
</evidence>
<name>A0ABR6RWI6_9ENTR</name>
<evidence type="ECO:0000313" key="2">
    <source>
        <dbReference type="EMBL" id="MBC1187445.1"/>
    </source>
</evidence>
<sequence>MNIPPVNFLPWRQRRFRRLLQRWLVWAGVVWLLCGVLAFIGRGYWLPVAAVSNIHVEAERRVVQQLAQREQVLQAGLQQQAALKKRQRTRQVTEAWSPRLLALAAHFPASAWLSELSYRDGVLSLSGVLTPVSALAEVEQTLRAIPGFHLMQAGKIQRDSAGRWQFQYALREESGNASP</sequence>
<evidence type="ECO:0000256" key="1">
    <source>
        <dbReference type="SAM" id="Phobius"/>
    </source>
</evidence>